<keyword evidence="2" id="KW-1185">Reference proteome</keyword>
<dbReference type="AlphaFoldDB" id="A0AAD4YXL2"/>
<evidence type="ECO:0000313" key="2">
    <source>
        <dbReference type="Proteomes" id="UP001054821"/>
    </source>
</evidence>
<protein>
    <submittedName>
        <fullName evidence="1">Uncharacterized protein</fullName>
    </submittedName>
</protein>
<dbReference type="Proteomes" id="UP001054821">
    <property type="component" value="Chromosome 6"/>
</dbReference>
<organism evidence="1 2">
    <name type="scientific">Prunus dulcis</name>
    <name type="common">Almond</name>
    <name type="synonym">Amygdalus dulcis</name>
    <dbReference type="NCBI Taxonomy" id="3755"/>
    <lineage>
        <taxon>Eukaryota</taxon>
        <taxon>Viridiplantae</taxon>
        <taxon>Streptophyta</taxon>
        <taxon>Embryophyta</taxon>
        <taxon>Tracheophyta</taxon>
        <taxon>Spermatophyta</taxon>
        <taxon>Magnoliopsida</taxon>
        <taxon>eudicotyledons</taxon>
        <taxon>Gunneridae</taxon>
        <taxon>Pentapetalae</taxon>
        <taxon>rosids</taxon>
        <taxon>fabids</taxon>
        <taxon>Rosales</taxon>
        <taxon>Rosaceae</taxon>
        <taxon>Amygdaloideae</taxon>
        <taxon>Amygdaleae</taxon>
        <taxon>Prunus</taxon>
    </lineage>
</organism>
<gene>
    <name evidence="1" type="ORF">L3X38_035211</name>
</gene>
<accession>A0AAD4YXL2</accession>
<comment type="caution">
    <text evidence="1">The sequence shown here is derived from an EMBL/GenBank/DDBJ whole genome shotgun (WGS) entry which is preliminary data.</text>
</comment>
<reference evidence="1 2" key="1">
    <citation type="journal article" date="2022" name="G3 (Bethesda)">
        <title>Whole-genome sequence and methylome profiling of the almond [Prunus dulcis (Mill.) D.A. Webb] cultivar 'Nonpareil'.</title>
        <authorList>
            <person name="D'Amico-Willman K.M."/>
            <person name="Ouma W.Z."/>
            <person name="Meulia T."/>
            <person name="Sideli G.M."/>
            <person name="Gradziel T.M."/>
            <person name="Fresnedo-Ramirez J."/>
        </authorList>
    </citation>
    <scope>NUCLEOTIDE SEQUENCE [LARGE SCALE GENOMIC DNA]</scope>
    <source>
        <strain evidence="1">Clone GOH B32 T37-40</strain>
    </source>
</reference>
<dbReference type="EMBL" id="JAJFAZ020000006">
    <property type="protein sequence ID" value="KAI5326137.1"/>
    <property type="molecule type" value="Genomic_DNA"/>
</dbReference>
<name>A0AAD4YXL2_PRUDU</name>
<evidence type="ECO:0000313" key="1">
    <source>
        <dbReference type="EMBL" id="KAI5326137.1"/>
    </source>
</evidence>
<proteinExistence type="predicted"/>
<sequence length="85" mass="9357">MLGMMAMMTDRSRVGAGWGLGSYVIIVMCYAYPYPCMHANIHIGPSSSFYVGNTLSNVIITLKPHWFFRCYLSPDNSIAGSLSKG</sequence>